<feature type="domain" description="Sensor histidine kinase NatK-like C-terminal" evidence="1">
    <location>
        <begin position="9"/>
        <end position="47"/>
    </location>
</feature>
<organism evidence="2 3">
    <name type="scientific">Sharpea porci</name>
    <dbReference type="NCBI Taxonomy" id="2652286"/>
    <lineage>
        <taxon>Bacteria</taxon>
        <taxon>Bacillati</taxon>
        <taxon>Bacillota</taxon>
        <taxon>Erysipelotrichia</taxon>
        <taxon>Erysipelotrichales</taxon>
        <taxon>Coprobacillaceae</taxon>
        <taxon>Sharpea</taxon>
    </lineage>
</organism>
<keyword evidence="2" id="KW-0067">ATP-binding</keyword>
<gene>
    <name evidence="2" type="ORF">FYJ79_09620</name>
</gene>
<reference evidence="2 3" key="1">
    <citation type="submission" date="2019-08" db="EMBL/GenBank/DDBJ databases">
        <title>In-depth cultivation of the pig gut microbiome towards novel bacterial diversity and tailored functional studies.</title>
        <authorList>
            <person name="Wylensek D."/>
            <person name="Hitch T.C.A."/>
            <person name="Clavel T."/>
        </authorList>
    </citation>
    <scope>NUCLEOTIDE SEQUENCE [LARGE SCALE GENOMIC DNA]</scope>
    <source>
        <strain evidence="2 3">CA-Schmier-601-WT-3</strain>
    </source>
</reference>
<accession>A0A844FV60</accession>
<dbReference type="Pfam" id="PF14501">
    <property type="entry name" value="HATPase_c_5"/>
    <property type="match status" value="1"/>
</dbReference>
<sequence length="48" mass="5340">MSIKIGEGSFFWSVTISNATLNTSMLKTSKTDKKNHGFGLKHVKEIVK</sequence>
<dbReference type="InterPro" id="IPR032834">
    <property type="entry name" value="NatK-like_C"/>
</dbReference>
<dbReference type="GO" id="GO:0005524">
    <property type="term" value="F:ATP binding"/>
    <property type="evidence" value="ECO:0007669"/>
    <property type="project" value="UniProtKB-KW"/>
</dbReference>
<dbReference type="Proteomes" id="UP000442619">
    <property type="component" value="Unassembled WGS sequence"/>
</dbReference>
<name>A0A844FV60_9FIRM</name>
<proteinExistence type="predicted"/>
<protein>
    <submittedName>
        <fullName evidence="2">ATP-binding protein</fullName>
    </submittedName>
</protein>
<evidence type="ECO:0000313" key="2">
    <source>
        <dbReference type="EMBL" id="MST89827.1"/>
    </source>
</evidence>
<evidence type="ECO:0000259" key="1">
    <source>
        <dbReference type="Pfam" id="PF14501"/>
    </source>
</evidence>
<evidence type="ECO:0000313" key="3">
    <source>
        <dbReference type="Proteomes" id="UP000442619"/>
    </source>
</evidence>
<keyword evidence="2" id="KW-0547">Nucleotide-binding</keyword>
<keyword evidence="3" id="KW-1185">Reference proteome</keyword>
<dbReference type="EMBL" id="VUNM01000025">
    <property type="protein sequence ID" value="MST89827.1"/>
    <property type="molecule type" value="Genomic_DNA"/>
</dbReference>
<comment type="caution">
    <text evidence="2">The sequence shown here is derived from an EMBL/GenBank/DDBJ whole genome shotgun (WGS) entry which is preliminary data.</text>
</comment>
<dbReference type="AlphaFoldDB" id="A0A844FV60"/>